<evidence type="ECO:0000256" key="1">
    <source>
        <dbReference type="SAM" id="SignalP"/>
    </source>
</evidence>
<comment type="caution">
    <text evidence="3">The sequence shown here is derived from an EMBL/GenBank/DDBJ whole genome shotgun (WGS) entry which is preliminary data.</text>
</comment>
<protein>
    <submittedName>
        <fullName evidence="3">CubicO group peptidase (Beta-lactamase class C family)</fullName>
    </submittedName>
</protein>
<feature type="signal peptide" evidence="1">
    <location>
        <begin position="1"/>
        <end position="32"/>
    </location>
</feature>
<dbReference type="InterPro" id="IPR050491">
    <property type="entry name" value="AmpC-like"/>
</dbReference>
<dbReference type="OrthoDB" id="3174977at2"/>
<dbReference type="Pfam" id="PF00144">
    <property type="entry name" value="Beta-lactamase"/>
    <property type="match status" value="1"/>
</dbReference>
<organism evidence="3 4">
    <name type="scientific">Williamsia limnetica</name>
    <dbReference type="NCBI Taxonomy" id="882452"/>
    <lineage>
        <taxon>Bacteria</taxon>
        <taxon>Bacillati</taxon>
        <taxon>Actinomycetota</taxon>
        <taxon>Actinomycetes</taxon>
        <taxon>Mycobacteriales</taxon>
        <taxon>Nocardiaceae</taxon>
        <taxon>Williamsia</taxon>
    </lineage>
</organism>
<dbReference type="SUPFAM" id="SSF56601">
    <property type="entry name" value="beta-lactamase/transpeptidase-like"/>
    <property type="match status" value="1"/>
</dbReference>
<proteinExistence type="predicted"/>
<dbReference type="Proteomes" id="UP000247591">
    <property type="component" value="Unassembled WGS sequence"/>
</dbReference>
<gene>
    <name evidence="3" type="ORF">DFR67_103211</name>
</gene>
<dbReference type="InterPro" id="IPR012338">
    <property type="entry name" value="Beta-lactam/transpept-like"/>
</dbReference>
<feature type="chain" id="PRO_5016293292" evidence="1">
    <location>
        <begin position="33"/>
        <end position="388"/>
    </location>
</feature>
<reference evidence="3 4" key="1">
    <citation type="submission" date="2018-06" db="EMBL/GenBank/DDBJ databases">
        <title>Genomic Encyclopedia of Type Strains, Phase IV (KMG-IV): sequencing the most valuable type-strain genomes for metagenomic binning, comparative biology and taxonomic classification.</title>
        <authorList>
            <person name="Goeker M."/>
        </authorList>
    </citation>
    <scope>NUCLEOTIDE SEQUENCE [LARGE SCALE GENOMIC DNA]</scope>
    <source>
        <strain evidence="3 4">DSM 45521</strain>
    </source>
</reference>
<dbReference type="PANTHER" id="PTHR46825">
    <property type="entry name" value="D-ALANYL-D-ALANINE-CARBOXYPEPTIDASE/ENDOPEPTIDASE AMPH"/>
    <property type="match status" value="1"/>
</dbReference>
<dbReference type="EMBL" id="QJSP01000003">
    <property type="protein sequence ID" value="PYE19299.1"/>
    <property type="molecule type" value="Genomic_DNA"/>
</dbReference>
<keyword evidence="1" id="KW-0732">Signal</keyword>
<feature type="domain" description="Beta-lactamase-related" evidence="2">
    <location>
        <begin position="43"/>
        <end position="352"/>
    </location>
</feature>
<sequence length="388" mass="41285">MKLFRLARTMSAVAVSAAVVAGLTSGVAPATADIDLPAAVDELILDTIGDGNLRSAIVQVRVDGRVIADIAFGEAAPGVPATTRDHFRNGAIAITYTGALLVELAKRGIVGFDEPISKWRPDLPYADKVTPRQLASMTAGYPDYVTDESFNEQNLADVHKNWTPDELLSFSFAQERTFEPGTEFGYSHSNYVILGLVLEKATGTPLAELLRTYISNPLGLDHTVSNQGPAIPAPALHGFSTDRGVYEDTISWSPSWTIANGSVQTTTIDDAASSFDALLGSSRFLGENGYRELTDQGLAGLPFGSATLTTARSYGLGVFINNDWFYANPFFNGYTSTVLTLPAHRSKIGTVTVAVAATPTVKGTQEGNIAYPLATDIAELIAPDHPIA</sequence>
<evidence type="ECO:0000313" key="4">
    <source>
        <dbReference type="Proteomes" id="UP000247591"/>
    </source>
</evidence>
<dbReference type="Gene3D" id="3.40.710.10">
    <property type="entry name" value="DD-peptidase/beta-lactamase superfamily"/>
    <property type="match status" value="1"/>
</dbReference>
<dbReference type="PANTHER" id="PTHR46825:SF7">
    <property type="entry name" value="D-ALANYL-D-ALANINE CARBOXYPEPTIDASE"/>
    <property type="match status" value="1"/>
</dbReference>
<dbReference type="AlphaFoldDB" id="A0A318S574"/>
<evidence type="ECO:0000313" key="3">
    <source>
        <dbReference type="EMBL" id="PYE19299.1"/>
    </source>
</evidence>
<dbReference type="RefSeq" id="WP_110468521.1">
    <property type="nucleotide sequence ID" value="NZ_QJSP01000003.1"/>
</dbReference>
<keyword evidence="4" id="KW-1185">Reference proteome</keyword>
<name>A0A318S574_WILLI</name>
<accession>A0A318S574</accession>
<evidence type="ECO:0000259" key="2">
    <source>
        <dbReference type="Pfam" id="PF00144"/>
    </source>
</evidence>
<dbReference type="InterPro" id="IPR001466">
    <property type="entry name" value="Beta-lactam-related"/>
</dbReference>